<feature type="region of interest" description="Disordered" evidence="1">
    <location>
        <begin position="297"/>
        <end position="320"/>
    </location>
</feature>
<keyword evidence="2" id="KW-1133">Transmembrane helix</keyword>
<dbReference type="EMBL" id="QQAX01000029">
    <property type="protein sequence ID" value="RDI39045.1"/>
    <property type="molecule type" value="Genomic_DNA"/>
</dbReference>
<feature type="compositionally biased region" description="Polar residues" evidence="1">
    <location>
        <begin position="389"/>
        <end position="400"/>
    </location>
</feature>
<keyword evidence="2" id="KW-0812">Transmembrane</keyword>
<accession>A0A370G5L2</accession>
<proteinExistence type="predicted"/>
<evidence type="ECO:0000256" key="2">
    <source>
        <dbReference type="SAM" id="Phobius"/>
    </source>
</evidence>
<evidence type="ECO:0000313" key="3">
    <source>
        <dbReference type="EMBL" id="RDI39045.1"/>
    </source>
</evidence>
<feature type="transmembrane region" description="Helical" evidence="2">
    <location>
        <begin position="12"/>
        <end position="38"/>
    </location>
</feature>
<name>A0A370G5L2_9COXI</name>
<feature type="compositionally biased region" description="Basic and acidic residues" evidence="1">
    <location>
        <begin position="368"/>
        <end position="388"/>
    </location>
</feature>
<evidence type="ECO:0000313" key="4">
    <source>
        <dbReference type="Proteomes" id="UP000254720"/>
    </source>
</evidence>
<keyword evidence="4" id="KW-1185">Reference proteome</keyword>
<gene>
    <name evidence="3" type="ORF">C8D86_1291</name>
</gene>
<feature type="region of interest" description="Disordered" evidence="1">
    <location>
        <begin position="338"/>
        <end position="400"/>
    </location>
</feature>
<sequence length="400" mass="43571">MYAGAGVGIGLTIAIGIGTGGVGLAVAAGVVGLVGLGVGLSKSYRANRDERNREARKAKAQNECHKKQQELFDRIKREYIELDSKLIKLDPSPLVNAEKKIYIKKIAIRLMATLKGMHLTDPADGGKVYDLARILDKLIQDPRLADFEPLNASQSTSELARPLAIEEPKVTWKDKLGRIFKPTGIFDMLGYGSTGVTIATVPQIQAAAVGGLGAIGIGATTATILTTGGLGLLGGAVAAIGDRVISRDQDDAISSLTSAAHAFENYSQSQDNLVHRIDLEKGSLKLEKNKEKIKQLKREKQQLEEEKKKSETEKKQSIPHESDYDLYLKLANGDHDKAIQLAKEASRPHPPIIPPEDIRTGPQNDSPFVKESKKELEEDDAGKKEKQDQNQQHPHNPFNE</sequence>
<keyword evidence="2" id="KW-0472">Membrane</keyword>
<dbReference type="AlphaFoldDB" id="A0A370G5L2"/>
<dbReference type="Proteomes" id="UP000254720">
    <property type="component" value="Unassembled WGS sequence"/>
</dbReference>
<dbReference type="RefSeq" id="WP_114835253.1">
    <property type="nucleotide sequence ID" value="NZ_LR699114.1"/>
</dbReference>
<comment type="caution">
    <text evidence="3">The sequence shown here is derived from an EMBL/GenBank/DDBJ whole genome shotgun (WGS) entry which is preliminary data.</text>
</comment>
<evidence type="ECO:0000256" key="1">
    <source>
        <dbReference type="SAM" id="MobiDB-lite"/>
    </source>
</evidence>
<reference evidence="3 4" key="1">
    <citation type="submission" date="2018-07" db="EMBL/GenBank/DDBJ databases">
        <title>Genomic Encyclopedia of Type Strains, Phase IV (KMG-IV): sequencing the most valuable type-strain genomes for metagenomic binning, comparative biology and taxonomic classification.</title>
        <authorList>
            <person name="Goeker M."/>
        </authorList>
    </citation>
    <scope>NUCLEOTIDE SEQUENCE [LARGE SCALE GENOMIC DNA]</scope>
    <source>
        <strain evidence="3 4">DSM 16500</strain>
    </source>
</reference>
<protein>
    <submittedName>
        <fullName evidence="3">Uncharacterized protein</fullName>
    </submittedName>
</protein>
<organism evidence="3 4">
    <name type="scientific">Aquicella lusitana</name>
    <dbReference type="NCBI Taxonomy" id="254246"/>
    <lineage>
        <taxon>Bacteria</taxon>
        <taxon>Pseudomonadati</taxon>
        <taxon>Pseudomonadota</taxon>
        <taxon>Gammaproteobacteria</taxon>
        <taxon>Legionellales</taxon>
        <taxon>Coxiellaceae</taxon>
        <taxon>Aquicella</taxon>
    </lineage>
</organism>